<gene>
    <name evidence="1" type="ORF">V6N12_050690</name>
</gene>
<sequence length="142" mass="17051">MGFQKIWQQNMAFMMKIAYHLTVDNQKLWIQVLKGKYGWVRVLTPTLRKANVSRIWRGVCEIWEDFKDCISWHVRNGESTDFWYDNWVDSDGRLVNFYNRLDSPWPIHVVGMTDATDMWDWNRFSHVLSEQILQKISAIRPP</sequence>
<dbReference type="Proteomes" id="UP001472677">
    <property type="component" value="Unassembled WGS sequence"/>
</dbReference>
<evidence type="ECO:0000313" key="1">
    <source>
        <dbReference type="EMBL" id="KAK8600842.1"/>
    </source>
</evidence>
<proteinExistence type="predicted"/>
<reference evidence="1 2" key="1">
    <citation type="journal article" date="2024" name="G3 (Bethesda)">
        <title>Genome assembly of Hibiscus sabdariffa L. provides insights into metabolisms of medicinal natural products.</title>
        <authorList>
            <person name="Kim T."/>
        </authorList>
    </citation>
    <scope>NUCLEOTIDE SEQUENCE [LARGE SCALE GENOMIC DNA]</scope>
    <source>
        <strain evidence="1">TK-2024</strain>
        <tissue evidence="1">Old leaves</tissue>
    </source>
</reference>
<keyword evidence="2" id="KW-1185">Reference proteome</keyword>
<protein>
    <submittedName>
        <fullName evidence="1">Uncharacterized protein</fullName>
    </submittedName>
</protein>
<name>A0ABR2GE72_9ROSI</name>
<dbReference type="EMBL" id="JBBPBM010000001">
    <property type="protein sequence ID" value="KAK8600842.1"/>
    <property type="molecule type" value="Genomic_DNA"/>
</dbReference>
<evidence type="ECO:0000313" key="2">
    <source>
        <dbReference type="Proteomes" id="UP001472677"/>
    </source>
</evidence>
<organism evidence="1 2">
    <name type="scientific">Hibiscus sabdariffa</name>
    <name type="common">roselle</name>
    <dbReference type="NCBI Taxonomy" id="183260"/>
    <lineage>
        <taxon>Eukaryota</taxon>
        <taxon>Viridiplantae</taxon>
        <taxon>Streptophyta</taxon>
        <taxon>Embryophyta</taxon>
        <taxon>Tracheophyta</taxon>
        <taxon>Spermatophyta</taxon>
        <taxon>Magnoliopsida</taxon>
        <taxon>eudicotyledons</taxon>
        <taxon>Gunneridae</taxon>
        <taxon>Pentapetalae</taxon>
        <taxon>rosids</taxon>
        <taxon>malvids</taxon>
        <taxon>Malvales</taxon>
        <taxon>Malvaceae</taxon>
        <taxon>Malvoideae</taxon>
        <taxon>Hibiscus</taxon>
    </lineage>
</organism>
<accession>A0ABR2GE72</accession>
<comment type="caution">
    <text evidence="1">The sequence shown here is derived from an EMBL/GenBank/DDBJ whole genome shotgun (WGS) entry which is preliminary data.</text>
</comment>